<accession>A0A8S1RP11</accession>
<comment type="caution">
    <text evidence="2">The sequence shown here is derived from an EMBL/GenBank/DDBJ whole genome shotgun (WGS) entry which is preliminary data.</text>
</comment>
<gene>
    <name evidence="2" type="ORF">PSON_ATCC_30995.1.T2880013</name>
</gene>
<name>A0A8S1RP11_9CILI</name>
<keyword evidence="3" id="KW-1185">Reference proteome</keyword>
<dbReference type="AlphaFoldDB" id="A0A8S1RP11"/>
<feature type="transmembrane region" description="Helical" evidence="1">
    <location>
        <begin position="144"/>
        <end position="165"/>
    </location>
</feature>
<dbReference type="EMBL" id="CAJJDN010000288">
    <property type="protein sequence ID" value="CAD8130431.1"/>
    <property type="molecule type" value="Genomic_DNA"/>
</dbReference>
<proteinExistence type="predicted"/>
<keyword evidence="1" id="KW-0812">Transmembrane</keyword>
<feature type="transmembrane region" description="Helical" evidence="1">
    <location>
        <begin position="177"/>
        <end position="195"/>
    </location>
</feature>
<sequence>MISNQDVTSILSEQVIHTEKIQECEGFTPNKNYDKMLIKKKFQFIFDNHKKKIFYILDGRIFRCDYCEPFEIMMNFEQIMYLNWKGDWKQNQKKNGKFRMKSDCFLFNGNTHLQKSLFEKTLIKGLNIIILGKINEYNFRYFQCFFHLYDSLQWLYLISIVFILINATQKISQDQYFFNQYFFCSVFILFSFNTNNQKKQRNLIFLIILRLFLKFNKFKDVTDIIQIILIFVLQLKLQKTKILIIVLIIQNKVDQLLDFF</sequence>
<keyword evidence="1" id="KW-1133">Transmembrane helix</keyword>
<organism evidence="2 3">
    <name type="scientific">Paramecium sonneborni</name>
    <dbReference type="NCBI Taxonomy" id="65129"/>
    <lineage>
        <taxon>Eukaryota</taxon>
        <taxon>Sar</taxon>
        <taxon>Alveolata</taxon>
        <taxon>Ciliophora</taxon>
        <taxon>Intramacronucleata</taxon>
        <taxon>Oligohymenophorea</taxon>
        <taxon>Peniculida</taxon>
        <taxon>Parameciidae</taxon>
        <taxon>Paramecium</taxon>
    </lineage>
</organism>
<keyword evidence="1" id="KW-0472">Membrane</keyword>
<dbReference type="Proteomes" id="UP000692954">
    <property type="component" value="Unassembled WGS sequence"/>
</dbReference>
<feature type="transmembrane region" description="Helical" evidence="1">
    <location>
        <begin position="224"/>
        <end position="249"/>
    </location>
</feature>
<evidence type="ECO:0000313" key="2">
    <source>
        <dbReference type="EMBL" id="CAD8130431.1"/>
    </source>
</evidence>
<evidence type="ECO:0000256" key="1">
    <source>
        <dbReference type="SAM" id="Phobius"/>
    </source>
</evidence>
<evidence type="ECO:0008006" key="4">
    <source>
        <dbReference type="Google" id="ProtNLM"/>
    </source>
</evidence>
<reference evidence="2" key="1">
    <citation type="submission" date="2021-01" db="EMBL/GenBank/DDBJ databases">
        <authorList>
            <consortium name="Genoscope - CEA"/>
            <person name="William W."/>
        </authorList>
    </citation>
    <scope>NUCLEOTIDE SEQUENCE</scope>
</reference>
<protein>
    <recommendedName>
        <fullName evidence="4">Transmembrane protein</fullName>
    </recommendedName>
</protein>
<evidence type="ECO:0000313" key="3">
    <source>
        <dbReference type="Proteomes" id="UP000692954"/>
    </source>
</evidence>